<evidence type="ECO:0000256" key="3">
    <source>
        <dbReference type="ARBA" id="ARBA00022643"/>
    </source>
</evidence>
<dbReference type="InterPro" id="IPR001155">
    <property type="entry name" value="OxRdtase_FMN_N"/>
</dbReference>
<dbReference type="Gene3D" id="3.20.20.70">
    <property type="entry name" value="Aldolase class I"/>
    <property type="match status" value="1"/>
</dbReference>
<evidence type="ECO:0000256" key="2">
    <source>
        <dbReference type="ARBA" id="ARBA00005979"/>
    </source>
</evidence>
<evidence type="ECO:0000259" key="4">
    <source>
        <dbReference type="Pfam" id="PF00724"/>
    </source>
</evidence>
<dbReference type="InterPro" id="IPR013785">
    <property type="entry name" value="Aldolase_TIM"/>
</dbReference>
<dbReference type="Proteomes" id="UP001165120">
    <property type="component" value="Unassembled WGS sequence"/>
</dbReference>
<sequence length="404" mass="45527">MSFSSIADSNLFKPIKIGNVELKNRLVLSPTTRLRANPEMIPTDIMKQFYSDRSKNNGGLLITETIIFDKQYGFYPNRPGLYNDRQFKAWNQIIDEIHKNDSFVSLQLTVFGRGAIIPFTKAAGFDTIYGPSAIPMSEEADKEAKEAGITLKALSIEQIEDLKKSFVKSAKYAIDAGADFVEIHAANGYLFHQFLEPESNQRTDKYGGSIENRARIVLDLIDFVIESGIPTTKLAVRISPYSTFQNTKGVDSEVHPIAFYGYLLSEFERLRKNGKSLAYVAFIEPTMSGNIENVQNVYNTSWVNEIWKGPLIRGGSYLSNTPDHSSLINTVNSDDRTLIGVARYYTSNPDLPNRLLNGYPLTKYDRPSFYTNDNHGYNTWHIYGSRDSKLDDKEFAKIVGTPLA</sequence>
<gene>
    <name evidence="5" type="ORF">Cboi02_000184800</name>
</gene>
<evidence type="ECO:0000313" key="5">
    <source>
        <dbReference type="EMBL" id="GME68766.1"/>
    </source>
</evidence>
<accession>A0A9W6WF09</accession>
<comment type="caution">
    <text evidence="5">The sequence shown here is derived from an EMBL/GenBank/DDBJ whole genome shotgun (WGS) entry which is preliminary data.</text>
</comment>
<keyword evidence="3" id="KW-0288">FMN</keyword>
<evidence type="ECO:0000256" key="1">
    <source>
        <dbReference type="ARBA" id="ARBA00001917"/>
    </source>
</evidence>
<dbReference type="GO" id="GO:0010181">
    <property type="term" value="F:FMN binding"/>
    <property type="evidence" value="ECO:0007669"/>
    <property type="project" value="InterPro"/>
</dbReference>
<dbReference type="GO" id="GO:0003959">
    <property type="term" value="F:NADPH dehydrogenase activity"/>
    <property type="evidence" value="ECO:0007669"/>
    <property type="project" value="TreeGrafter"/>
</dbReference>
<dbReference type="EMBL" id="BSXN01000486">
    <property type="protein sequence ID" value="GME68766.1"/>
    <property type="molecule type" value="Genomic_DNA"/>
</dbReference>
<name>A0A9W6WF09_CANBO</name>
<proteinExistence type="inferred from homology"/>
<comment type="cofactor">
    <cofactor evidence="1">
        <name>FMN</name>
        <dbReference type="ChEBI" id="CHEBI:58210"/>
    </cofactor>
</comment>
<feature type="domain" description="NADH:flavin oxidoreductase/NADH oxidase N-terminal" evidence="4">
    <location>
        <begin position="10"/>
        <end position="360"/>
    </location>
</feature>
<dbReference type="PANTHER" id="PTHR22893">
    <property type="entry name" value="NADH OXIDOREDUCTASE-RELATED"/>
    <property type="match status" value="1"/>
</dbReference>
<organism evidence="5 6">
    <name type="scientific">Candida boidinii</name>
    <name type="common">Yeast</name>
    <dbReference type="NCBI Taxonomy" id="5477"/>
    <lineage>
        <taxon>Eukaryota</taxon>
        <taxon>Fungi</taxon>
        <taxon>Dikarya</taxon>
        <taxon>Ascomycota</taxon>
        <taxon>Saccharomycotina</taxon>
        <taxon>Pichiomycetes</taxon>
        <taxon>Pichiales</taxon>
        <taxon>Pichiaceae</taxon>
        <taxon>Ogataea</taxon>
        <taxon>Ogataea/Candida clade</taxon>
    </lineage>
</organism>
<dbReference type="SUPFAM" id="SSF51395">
    <property type="entry name" value="FMN-linked oxidoreductases"/>
    <property type="match status" value="1"/>
</dbReference>
<dbReference type="PANTHER" id="PTHR22893:SF91">
    <property type="entry name" value="NADPH DEHYDROGENASE 2-RELATED"/>
    <property type="match status" value="1"/>
</dbReference>
<keyword evidence="3" id="KW-0285">Flavoprotein</keyword>
<reference evidence="5" key="1">
    <citation type="submission" date="2023-04" db="EMBL/GenBank/DDBJ databases">
        <title>Candida boidinii NBRC 10035.</title>
        <authorList>
            <person name="Ichikawa N."/>
            <person name="Sato H."/>
            <person name="Tonouchi N."/>
        </authorList>
    </citation>
    <scope>NUCLEOTIDE SEQUENCE</scope>
    <source>
        <strain evidence="5">NBRC 10035</strain>
    </source>
</reference>
<dbReference type="AlphaFoldDB" id="A0A9W6WF09"/>
<dbReference type="Pfam" id="PF00724">
    <property type="entry name" value="Oxidored_FMN"/>
    <property type="match status" value="1"/>
</dbReference>
<evidence type="ECO:0000313" key="6">
    <source>
        <dbReference type="Proteomes" id="UP001165120"/>
    </source>
</evidence>
<protein>
    <submittedName>
        <fullName evidence="5">Unnamed protein product</fullName>
    </submittedName>
</protein>
<dbReference type="InterPro" id="IPR045247">
    <property type="entry name" value="Oye-like"/>
</dbReference>
<comment type="similarity">
    <text evidence="2">Belongs to the NADH:flavin oxidoreductase/NADH oxidase family.</text>
</comment>
<keyword evidence="6" id="KW-1185">Reference proteome</keyword>